<dbReference type="PANTHER" id="PTHR43537">
    <property type="entry name" value="TRANSCRIPTIONAL REGULATOR, GNTR FAMILY"/>
    <property type="match status" value="1"/>
</dbReference>
<dbReference type="EMBL" id="CP114029">
    <property type="protein sequence ID" value="WAP68364.1"/>
    <property type="molecule type" value="Genomic_DNA"/>
</dbReference>
<keyword evidence="3" id="KW-0804">Transcription</keyword>
<organism evidence="5 6">
    <name type="scientific">Jiella pelagia</name>
    <dbReference type="NCBI Taxonomy" id="2986949"/>
    <lineage>
        <taxon>Bacteria</taxon>
        <taxon>Pseudomonadati</taxon>
        <taxon>Pseudomonadota</taxon>
        <taxon>Alphaproteobacteria</taxon>
        <taxon>Hyphomicrobiales</taxon>
        <taxon>Aurantimonadaceae</taxon>
        <taxon>Jiella</taxon>
    </lineage>
</organism>
<dbReference type="CDD" id="cd07377">
    <property type="entry name" value="WHTH_GntR"/>
    <property type="match status" value="1"/>
</dbReference>
<dbReference type="SUPFAM" id="SSF46785">
    <property type="entry name" value="Winged helix' DNA-binding domain"/>
    <property type="match status" value="1"/>
</dbReference>
<evidence type="ECO:0000313" key="5">
    <source>
        <dbReference type="EMBL" id="WAP68364.1"/>
    </source>
</evidence>
<dbReference type="InterPro" id="IPR036388">
    <property type="entry name" value="WH-like_DNA-bd_sf"/>
</dbReference>
<dbReference type="Pfam" id="PF00392">
    <property type="entry name" value="GntR"/>
    <property type="match status" value="1"/>
</dbReference>
<dbReference type="InterPro" id="IPR008920">
    <property type="entry name" value="TF_FadR/GntR_C"/>
</dbReference>
<dbReference type="SUPFAM" id="SSF48008">
    <property type="entry name" value="GntR ligand-binding domain-like"/>
    <property type="match status" value="1"/>
</dbReference>
<evidence type="ECO:0000256" key="1">
    <source>
        <dbReference type="ARBA" id="ARBA00023015"/>
    </source>
</evidence>
<keyword evidence="2" id="KW-0238">DNA-binding</keyword>
<evidence type="ECO:0000313" key="6">
    <source>
        <dbReference type="Proteomes" id="UP001164020"/>
    </source>
</evidence>
<sequence>MLGLIEPHATADLASLAEELDGEGIERPAERAYQGIRRAILRGSLPAGSHLGEEALARMTGTSRTPVREALRRLVAEGLARADQRHRFVADFSFEEVTIVFEIRARLESYAARIAATTITATEVEALEEIVAAIDEIGPSRSEAELQRFVELNTSFHAHVVRATRSAQMQTLSAQALSLPLELIKQFVWEQRVNIARSNAQHRDIVAALKAGNPDWAEAAMSGHILSTKPARRPEKADHP</sequence>
<evidence type="ECO:0000256" key="2">
    <source>
        <dbReference type="ARBA" id="ARBA00023125"/>
    </source>
</evidence>
<evidence type="ECO:0000256" key="3">
    <source>
        <dbReference type="ARBA" id="ARBA00023163"/>
    </source>
</evidence>
<dbReference type="SMART" id="SM00895">
    <property type="entry name" value="FCD"/>
    <property type="match status" value="1"/>
</dbReference>
<dbReference type="InterPro" id="IPR000524">
    <property type="entry name" value="Tscrpt_reg_HTH_GntR"/>
</dbReference>
<dbReference type="Gene3D" id="1.20.120.530">
    <property type="entry name" value="GntR ligand-binding domain-like"/>
    <property type="match status" value="1"/>
</dbReference>
<feature type="domain" description="HTH gntR-type" evidence="4">
    <location>
        <begin position="26"/>
        <end position="92"/>
    </location>
</feature>
<name>A0ABY7BXV4_9HYPH</name>
<dbReference type="InterPro" id="IPR011711">
    <property type="entry name" value="GntR_C"/>
</dbReference>
<dbReference type="PANTHER" id="PTHR43537:SF24">
    <property type="entry name" value="GLUCONATE OPERON TRANSCRIPTIONAL REPRESSOR"/>
    <property type="match status" value="1"/>
</dbReference>
<protein>
    <submittedName>
        <fullName evidence="5">GntR family transcriptional regulator</fullName>
    </submittedName>
</protein>
<proteinExistence type="predicted"/>
<gene>
    <name evidence="5" type="ORF">OH818_24025</name>
</gene>
<reference evidence="5" key="1">
    <citation type="submission" date="2022-12" db="EMBL/GenBank/DDBJ databases">
        <title>Jiella pelagia sp. nov., isolated from phosphonate enriched culture of Northwest Pacific surface seawater.</title>
        <authorList>
            <person name="Shin D.Y."/>
            <person name="Hwang C.Y."/>
        </authorList>
    </citation>
    <scope>NUCLEOTIDE SEQUENCE</scope>
    <source>
        <strain evidence="5">HL-NP1</strain>
    </source>
</reference>
<keyword evidence="6" id="KW-1185">Reference proteome</keyword>
<dbReference type="PROSITE" id="PS50949">
    <property type="entry name" value="HTH_GNTR"/>
    <property type="match status" value="1"/>
</dbReference>
<dbReference type="SMART" id="SM00345">
    <property type="entry name" value="HTH_GNTR"/>
    <property type="match status" value="1"/>
</dbReference>
<dbReference type="Pfam" id="PF07729">
    <property type="entry name" value="FCD"/>
    <property type="match status" value="1"/>
</dbReference>
<dbReference type="RefSeq" id="WP_268880840.1">
    <property type="nucleotide sequence ID" value="NZ_CP114029.1"/>
</dbReference>
<dbReference type="Proteomes" id="UP001164020">
    <property type="component" value="Chromosome"/>
</dbReference>
<accession>A0ABY7BXV4</accession>
<evidence type="ECO:0000259" key="4">
    <source>
        <dbReference type="PROSITE" id="PS50949"/>
    </source>
</evidence>
<dbReference type="Gene3D" id="1.10.10.10">
    <property type="entry name" value="Winged helix-like DNA-binding domain superfamily/Winged helix DNA-binding domain"/>
    <property type="match status" value="1"/>
</dbReference>
<dbReference type="InterPro" id="IPR036390">
    <property type="entry name" value="WH_DNA-bd_sf"/>
</dbReference>
<keyword evidence="1" id="KW-0805">Transcription regulation</keyword>